<dbReference type="InterPro" id="IPR027027">
    <property type="entry name" value="GOSR2/Membrin/Bos1"/>
</dbReference>
<dbReference type="GO" id="GO:0005829">
    <property type="term" value="C:cytosol"/>
    <property type="evidence" value="ECO:0007669"/>
    <property type="project" value="GOC"/>
</dbReference>
<evidence type="ECO:0000256" key="3">
    <source>
        <dbReference type="ARBA" id="ARBA00022448"/>
    </source>
</evidence>
<dbReference type="SUPFAM" id="SSF58038">
    <property type="entry name" value="SNARE fusion complex"/>
    <property type="match status" value="1"/>
</dbReference>
<dbReference type="GO" id="GO:0031902">
    <property type="term" value="C:late endosome membrane"/>
    <property type="evidence" value="ECO:0007669"/>
    <property type="project" value="TreeGrafter"/>
</dbReference>
<dbReference type="FunFam" id="1.20.5.110:FF:000002">
    <property type="entry name" value="Vesicle transport through interaction with t-SNAREsB"/>
    <property type="match status" value="1"/>
</dbReference>
<dbReference type="InterPro" id="IPR000727">
    <property type="entry name" value="T_SNARE_dom"/>
</dbReference>
<protein>
    <submittedName>
        <fullName evidence="11">VPS10-interacting protein 1</fullName>
    </submittedName>
</protein>
<dbReference type="SUPFAM" id="SSF47661">
    <property type="entry name" value="t-snare proteins"/>
    <property type="match status" value="1"/>
</dbReference>
<dbReference type="CDD" id="cd15862">
    <property type="entry name" value="SNARE_Vti1"/>
    <property type="match status" value="1"/>
</dbReference>
<evidence type="ECO:0000256" key="8">
    <source>
        <dbReference type="ARBA" id="ARBA00023136"/>
    </source>
</evidence>
<sequence>MSSLLISYESDFKTTLEQAKASLAEAPSQPLSQRNTTLKHVEQQQDELFDLLDQMDVEVNNSIGDASERATYKAKLREWKKTIQSDIKRPLQSLVDSGDRDRLFGDLNASNIDDDQRQQLLSNHAILQKSGDRLKDASRIANETEGIGSQIMMDLRSQRETLENARQTLFQADSYVDKSIKTLKTMTRRLVANKFISYAIIAVLILLILLVLFSKFK</sequence>
<gene>
    <name evidence="11" type="primary">VTI1_1</name>
    <name evidence="11" type="ORF">GRS66_004102</name>
</gene>
<dbReference type="PANTHER" id="PTHR21230">
    <property type="entry name" value="VESICLE TRANSPORT V-SNARE PROTEIN VTI1-RELATED"/>
    <property type="match status" value="1"/>
</dbReference>
<keyword evidence="4 9" id="KW-0812">Transmembrane</keyword>
<accession>A0A6C1DY94</accession>
<dbReference type="GO" id="GO:0005484">
    <property type="term" value="F:SNAP receptor activity"/>
    <property type="evidence" value="ECO:0007669"/>
    <property type="project" value="InterPro"/>
</dbReference>
<comment type="similarity">
    <text evidence="2">Belongs to the VTI1 family.</text>
</comment>
<organism evidence="11 12">
    <name type="scientific">Saccharomyces pastorianus</name>
    <name type="common">Lager yeast</name>
    <name type="synonym">Saccharomyces cerevisiae x Saccharomyces eubayanus</name>
    <dbReference type="NCBI Taxonomy" id="27292"/>
    <lineage>
        <taxon>Eukaryota</taxon>
        <taxon>Fungi</taxon>
        <taxon>Dikarya</taxon>
        <taxon>Ascomycota</taxon>
        <taxon>Saccharomycotina</taxon>
        <taxon>Saccharomycetes</taxon>
        <taxon>Saccharomycetales</taxon>
        <taxon>Saccharomycetaceae</taxon>
        <taxon>Saccharomyces</taxon>
    </lineage>
</organism>
<dbReference type="GO" id="GO:0042147">
    <property type="term" value="P:retrograde transport, endosome to Golgi"/>
    <property type="evidence" value="ECO:0007669"/>
    <property type="project" value="TreeGrafter"/>
</dbReference>
<keyword evidence="3" id="KW-0813">Transport</keyword>
<evidence type="ECO:0000256" key="6">
    <source>
        <dbReference type="ARBA" id="ARBA00022989"/>
    </source>
</evidence>
<keyword evidence="6 9" id="KW-1133">Transmembrane helix</keyword>
<dbReference type="Proteomes" id="UP000501346">
    <property type="component" value="Chromosome ScXIII"/>
</dbReference>
<dbReference type="GO" id="GO:0006896">
    <property type="term" value="P:Golgi to vacuole transport"/>
    <property type="evidence" value="ECO:0007669"/>
    <property type="project" value="TreeGrafter"/>
</dbReference>
<keyword evidence="8 9" id="KW-0472">Membrane</keyword>
<evidence type="ECO:0000259" key="10">
    <source>
        <dbReference type="PROSITE" id="PS50192"/>
    </source>
</evidence>
<dbReference type="Gene3D" id="1.20.58.400">
    <property type="entry name" value="t-snare proteins"/>
    <property type="match status" value="1"/>
</dbReference>
<dbReference type="InterPro" id="IPR007705">
    <property type="entry name" value="Vesicle_trsprt_v-SNARE_N"/>
</dbReference>
<comment type="subcellular location">
    <subcellularLocation>
        <location evidence="1">Golgi apparatus membrane</location>
        <topology evidence="1">Single-pass type IV membrane protein</topology>
    </subcellularLocation>
</comment>
<dbReference type="GO" id="GO:0005789">
    <property type="term" value="C:endoplasmic reticulum membrane"/>
    <property type="evidence" value="ECO:0007669"/>
    <property type="project" value="TreeGrafter"/>
</dbReference>
<evidence type="ECO:0000256" key="7">
    <source>
        <dbReference type="ARBA" id="ARBA00023054"/>
    </source>
</evidence>
<dbReference type="InterPro" id="IPR010989">
    <property type="entry name" value="SNARE"/>
</dbReference>
<feature type="domain" description="T-SNARE coiled-coil homology" evidence="10">
    <location>
        <begin position="124"/>
        <end position="186"/>
    </location>
</feature>
<dbReference type="Pfam" id="PF12352">
    <property type="entry name" value="V-SNARE_C"/>
    <property type="match status" value="1"/>
</dbReference>
<dbReference type="GO" id="GO:0000139">
    <property type="term" value="C:Golgi membrane"/>
    <property type="evidence" value="ECO:0007669"/>
    <property type="project" value="UniProtKB-SubCell"/>
</dbReference>
<dbReference type="GO" id="GO:0006891">
    <property type="term" value="P:intra-Golgi vesicle-mediated transport"/>
    <property type="evidence" value="ECO:0007669"/>
    <property type="project" value="TreeGrafter"/>
</dbReference>
<dbReference type="FunFam" id="1.20.58.400:FF:000006">
    <property type="entry name" value="t-SNARE VTI1"/>
    <property type="match status" value="1"/>
</dbReference>
<evidence type="ECO:0000313" key="12">
    <source>
        <dbReference type="Proteomes" id="UP000501346"/>
    </source>
</evidence>
<keyword evidence="12" id="KW-1185">Reference proteome</keyword>
<dbReference type="SMART" id="SM00397">
    <property type="entry name" value="t_SNARE"/>
    <property type="match status" value="1"/>
</dbReference>
<evidence type="ECO:0000256" key="4">
    <source>
        <dbReference type="ARBA" id="ARBA00022692"/>
    </source>
</evidence>
<dbReference type="InterPro" id="IPR038407">
    <property type="entry name" value="v-SNARE_N_sf"/>
</dbReference>
<dbReference type="GO" id="GO:0016236">
    <property type="term" value="P:macroautophagy"/>
    <property type="evidence" value="ECO:0007669"/>
    <property type="project" value="TreeGrafter"/>
</dbReference>
<proteinExistence type="inferred from homology"/>
<evidence type="ECO:0000256" key="2">
    <source>
        <dbReference type="ARBA" id="ARBA00006108"/>
    </source>
</evidence>
<dbReference type="Pfam" id="PF05008">
    <property type="entry name" value="V-SNARE"/>
    <property type="match status" value="1"/>
</dbReference>
<feature type="transmembrane region" description="Helical" evidence="9">
    <location>
        <begin position="195"/>
        <end position="213"/>
    </location>
</feature>
<name>A0A6C1DY94_SACPS</name>
<dbReference type="Gene3D" id="1.20.5.110">
    <property type="match status" value="1"/>
</dbReference>
<evidence type="ECO:0000313" key="11">
    <source>
        <dbReference type="EMBL" id="QID81709.1"/>
    </source>
</evidence>
<dbReference type="GO" id="GO:0000149">
    <property type="term" value="F:SNARE binding"/>
    <property type="evidence" value="ECO:0007669"/>
    <property type="project" value="TreeGrafter"/>
</dbReference>
<evidence type="ECO:0000256" key="1">
    <source>
        <dbReference type="ARBA" id="ARBA00004409"/>
    </source>
</evidence>
<dbReference type="OrthoDB" id="430637at2759"/>
<evidence type="ECO:0000256" key="9">
    <source>
        <dbReference type="SAM" id="Phobius"/>
    </source>
</evidence>
<dbReference type="PROSITE" id="PS50192">
    <property type="entry name" value="T_SNARE"/>
    <property type="match status" value="1"/>
</dbReference>
<dbReference type="PIRSF" id="PIRSF028865">
    <property type="entry name" value="Membrin-2"/>
    <property type="match status" value="1"/>
</dbReference>
<dbReference type="PANTHER" id="PTHR21230:SF26">
    <property type="entry name" value="VESICLE TRANSPORT THROUGH INTERACTION WITH T-SNARES HOMOLOG 1A"/>
    <property type="match status" value="1"/>
</dbReference>
<keyword evidence="7" id="KW-0175">Coiled coil</keyword>
<dbReference type="GO" id="GO:0006886">
    <property type="term" value="P:intracellular protein transport"/>
    <property type="evidence" value="ECO:0007669"/>
    <property type="project" value="InterPro"/>
</dbReference>
<evidence type="ECO:0000256" key="5">
    <source>
        <dbReference type="ARBA" id="ARBA00022927"/>
    </source>
</evidence>
<dbReference type="AlphaFoldDB" id="A0A6C1DY94"/>
<dbReference type="GO" id="GO:0031201">
    <property type="term" value="C:SNARE complex"/>
    <property type="evidence" value="ECO:0007669"/>
    <property type="project" value="TreeGrafter"/>
</dbReference>
<reference evidence="11 12" key="1">
    <citation type="journal article" date="2019" name="BMC Genomics">
        <title>Chromosome level assembly and comparative genome analysis confirm lager-brewing yeasts originated from a single hybridization.</title>
        <authorList>
            <person name="Salazar A.N."/>
            <person name="Gorter de Vries A.R."/>
            <person name="van den Broek M."/>
            <person name="Brouwers N."/>
            <person name="de la Torre Cortes P."/>
            <person name="Kuijpers N.G.A."/>
            <person name="Daran J.G."/>
            <person name="Abeel T."/>
        </authorList>
    </citation>
    <scope>NUCLEOTIDE SEQUENCE [LARGE SCALE GENOMIC DNA]</scope>
    <source>
        <strain evidence="11 12">CBS 1483</strain>
    </source>
</reference>
<dbReference type="SMR" id="A0A6C1DY94"/>
<dbReference type="EMBL" id="CP048994">
    <property type="protein sequence ID" value="QID81709.1"/>
    <property type="molecule type" value="Genomic_DNA"/>
</dbReference>
<dbReference type="GO" id="GO:0012507">
    <property type="term" value="C:ER to Golgi transport vesicle membrane"/>
    <property type="evidence" value="ECO:0007669"/>
    <property type="project" value="TreeGrafter"/>
</dbReference>
<dbReference type="GO" id="GO:0048280">
    <property type="term" value="P:vesicle fusion with Golgi apparatus"/>
    <property type="evidence" value="ECO:0007669"/>
    <property type="project" value="TreeGrafter"/>
</dbReference>
<keyword evidence="5" id="KW-0653">Protein transport</keyword>